<evidence type="ECO:0000313" key="3">
    <source>
        <dbReference type="Proteomes" id="UP001583172"/>
    </source>
</evidence>
<feature type="chain" id="PRO_5045201988" evidence="1">
    <location>
        <begin position="17"/>
        <end position="155"/>
    </location>
</feature>
<accession>A0ABR3VLN3</accession>
<comment type="caution">
    <text evidence="2">The sequence shown here is derived from an EMBL/GenBank/DDBJ whole genome shotgun (WGS) entry which is preliminary data.</text>
</comment>
<sequence>MRLIAALSVLLAVATASPVQTRSGNETTAEIEKRQRYAETVWMVDCTENGVQQSSLFYYDPDPWGGGMGYPASGDRCLVTSGQFKNWGGSGACTFPSGVSFYWNLWGRIAGLGHLDYAGYVTFPRVFVVDGEVLTNVRPTAQDTVRIEPLIATGS</sequence>
<evidence type="ECO:0000313" key="2">
    <source>
        <dbReference type="EMBL" id="KAL1842757.1"/>
    </source>
</evidence>
<keyword evidence="3" id="KW-1185">Reference proteome</keyword>
<protein>
    <submittedName>
        <fullName evidence="2">Uncharacterized protein</fullName>
    </submittedName>
</protein>
<feature type="signal peptide" evidence="1">
    <location>
        <begin position="1"/>
        <end position="16"/>
    </location>
</feature>
<proteinExistence type="predicted"/>
<name>A0ABR3VLN3_HUMIN</name>
<organism evidence="2 3">
    <name type="scientific">Humicola insolens</name>
    <name type="common">Soft-rot fungus</name>
    <dbReference type="NCBI Taxonomy" id="85995"/>
    <lineage>
        <taxon>Eukaryota</taxon>
        <taxon>Fungi</taxon>
        <taxon>Dikarya</taxon>
        <taxon>Ascomycota</taxon>
        <taxon>Pezizomycotina</taxon>
        <taxon>Sordariomycetes</taxon>
        <taxon>Sordariomycetidae</taxon>
        <taxon>Sordariales</taxon>
        <taxon>Chaetomiaceae</taxon>
        <taxon>Mycothermus</taxon>
    </lineage>
</organism>
<dbReference type="Proteomes" id="UP001583172">
    <property type="component" value="Unassembled WGS sequence"/>
</dbReference>
<gene>
    <name evidence="2" type="ORF">VTJ49DRAFT_4242</name>
</gene>
<dbReference type="EMBL" id="JAZGSY010000033">
    <property type="protein sequence ID" value="KAL1842757.1"/>
    <property type="molecule type" value="Genomic_DNA"/>
</dbReference>
<evidence type="ECO:0000256" key="1">
    <source>
        <dbReference type="SAM" id="SignalP"/>
    </source>
</evidence>
<reference evidence="2 3" key="1">
    <citation type="journal article" date="2024" name="Commun. Biol.">
        <title>Comparative genomic analysis of thermophilic fungi reveals convergent evolutionary adaptations and gene losses.</title>
        <authorList>
            <person name="Steindorff A.S."/>
            <person name="Aguilar-Pontes M.V."/>
            <person name="Robinson A.J."/>
            <person name="Andreopoulos B."/>
            <person name="LaButti K."/>
            <person name="Kuo A."/>
            <person name="Mondo S."/>
            <person name="Riley R."/>
            <person name="Otillar R."/>
            <person name="Haridas S."/>
            <person name="Lipzen A."/>
            <person name="Grimwood J."/>
            <person name="Schmutz J."/>
            <person name="Clum A."/>
            <person name="Reid I.D."/>
            <person name="Moisan M.C."/>
            <person name="Butler G."/>
            <person name="Nguyen T.T.M."/>
            <person name="Dewar K."/>
            <person name="Conant G."/>
            <person name="Drula E."/>
            <person name="Henrissat B."/>
            <person name="Hansel C."/>
            <person name="Singer S."/>
            <person name="Hutchinson M.I."/>
            <person name="de Vries R.P."/>
            <person name="Natvig D.O."/>
            <person name="Powell A.J."/>
            <person name="Tsang A."/>
            <person name="Grigoriev I.V."/>
        </authorList>
    </citation>
    <scope>NUCLEOTIDE SEQUENCE [LARGE SCALE GENOMIC DNA]</scope>
    <source>
        <strain evidence="2 3">CBS 620.91</strain>
    </source>
</reference>
<keyword evidence="1" id="KW-0732">Signal</keyword>